<organism evidence="1 2">
    <name type="scientific">Portunus trituberculatus</name>
    <name type="common">Swimming crab</name>
    <name type="synonym">Neptunus trituberculatus</name>
    <dbReference type="NCBI Taxonomy" id="210409"/>
    <lineage>
        <taxon>Eukaryota</taxon>
        <taxon>Metazoa</taxon>
        <taxon>Ecdysozoa</taxon>
        <taxon>Arthropoda</taxon>
        <taxon>Crustacea</taxon>
        <taxon>Multicrustacea</taxon>
        <taxon>Malacostraca</taxon>
        <taxon>Eumalacostraca</taxon>
        <taxon>Eucarida</taxon>
        <taxon>Decapoda</taxon>
        <taxon>Pleocyemata</taxon>
        <taxon>Brachyura</taxon>
        <taxon>Eubrachyura</taxon>
        <taxon>Portunoidea</taxon>
        <taxon>Portunidae</taxon>
        <taxon>Portuninae</taxon>
        <taxon>Portunus</taxon>
    </lineage>
</organism>
<dbReference type="Proteomes" id="UP000324222">
    <property type="component" value="Unassembled WGS sequence"/>
</dbReference>
<dbReference type="EMBL" id="VSRR010104361">
    <property type="protein sequence ID" value="MPC96024.1"/>
    <property type="molecule type" value="Genomic_DNA"/>
</dbReference>
<reference evidence="1 2" key="1">
    <citation type="submission" date="2019-05" db="EMBL/GenBank/DDBJ databases">
        <title>Another draft genome of Portunus trituberculatus and its Hox gene families provides insights of decapod evolution.</title>
        <authorList>
            <person name="Jeong J.-H."/>
            <person name="Song I."/>
            <person name="Kim S."/>
            <person name="Choi T."/>
            <person name="Kim D."/>
            <person name="Ryu S."/>
            <person name="Kim W."/>
        </authorList>
    </citation>
    <scope>NUCLEOTIDE SEQUENCE [LARGE SCALE GENOMIC DNA]</scope>
    <source>
        <tissue evidence="1">Muscle</tissue>
    </source>
</reference>
<accession>A0A5B7JUJ3</accession>
<name>A0A5B7JUJ3_PORTR</name>
<protein>
    <submittedName>
        <fullName evidence="1">Uncharacterized protein</fullName>
    </submittedName>
</protein>
<keyword evidence="2" id="KW-1185">Reference proteome</keyword>
<sequence length="59" mass="6694">MSQAFHKCLLETHQLQRLFISRTHDTCSHSANPSWCSLPALGHRWGVAENATRRSSFIA</sequence>
<dbReference type="AlphaFoldDB" id="A0A5B7JUJ3"/>
<gene>
    <name evidence="1" type="ORF">E2C01_091260</name>
</gene>
<proteinExistence type="predicted"/>
<evidence type="ECO:0000313" key="2">
    <source>
        <dbReference type="Proteomes" id="UP000324222"/>
    </source>
</evidence>
<comment type="caution">
    <text evidence="1">The sequence shown here is derived from an EMBL/GenBank/DDBJ whole genome shotgun (WGS) entry which is preliminary data.</text>
</comment>
<evidence type="ECO:0000313" key="1">
    <source>
        <dbReference type="EMBL" id="MPC96024.1"/>
    </source>
</evidence>